<keyword evidence="4" id="KW-1185">Reference proteome</keyword>
<reference evidence="3" key="1">
    <citation type="journal article" date="2020" name="Stud. Mycol.">
        <title>101 Dothideomycetes genomes: a test case for predicting lifestyles and emergence of pathogens.</title>
        <authorList>
            <person name="Haridas S."/>
            <person name="Albert R."/>
            <person name="Binder M."/>
            <person name="Bloem J."/>
            <person name="Labutti K."/>
            <person name="Salamov A."/>
            <person name="Andreopoulos B."/>
            <person name="Baker S."/>
            <person name="Barry K."/>
            <person name="Bills G."/>
            <person name="Bluhm B."/>
            <person name="Cannon C."/>
            <person name="Castanera R."/>
            <person name="Culley D."/>
            <person name="Daum C."/>
            <person name="Ezra D."/>
            <person name="Gonzalez J."/>
            <person name="Henrissat B."/>
            <person name="Kuo A."/>
            <person name="Liang C."/>
            <person name="Lipzen A."/>
            <person name="Lutzoni F."/>
            <person name="Magnuson J."/>
            <person name="Mondo S."/>
            <person name="Nolan M."/>
            <person name="Ohm R."/>
            <person name="Pangilinan J."/>
            <person name="Park H.-J."/>
            <person name="Ramirez L."/>
            <person name="Alfaro M."/>
            <person name="Sun H."/>
            <person name="Tritt A."/>
            <person name="Yoshinaga Y."/>
            <person name="Zwiers L.-H."/>
            <person name="Turgeon B."/>
            <person name="Goodwin S."/>
            <person name="Spatafora J."/>
            <person name="Crous P."/>
            <person name="Grigoriev I."/>
        </authorList>
    </citation>
    <scope>NUCLEOTIDE SEQUENCE</scope>
    <source>
        <strain evidence="3">CBS 480.64</strain>
    </source>
</reference>
<feature type="region of interest" description="Disordered" evidence="1">
    <location>
        <begin position="240"/>
        <end position="259"/>
    </location>
</feature>
<dbReference type="Gene3D" id="2.60.40.640">
    <property type="match status" value="1"/>
</dbReference>
<dbReference type="InterPro" id="IPR050357">
    <property type="entry name" value="Arrestin_domain-protein"/>
</dbReference>
<dbReference type="AlphaFoldDB" id="A0A6A7C7C4"/>
<evidence type="ECO:0000259" key="2">
    <source>
        <dbReference type="Pfam" id="PF13002"/>
    </source>
</evidence>
<accession>A0A6A7C7C4</accession>
<dbReference type="GO" id="GO:0030674">
    <property type="term" value="F:protein-macromolecule adaptor activity"/>
    <property type="evidence" value="ECO:0007669"/>
    <property type="project" value="TreeGrafter"/>
</dbReference>
<feature type="compositionally biased region" description="Basic and acidic residues" evidence="1">
    <location>
        <begin position="240"/>
        <end position="252"/>
    </location>
</feature>
<dbReference type="InterPro" id="IPR024391">
    <property type="entry name" value="LDB19_N"/>
</dbReference>
<protein>
    <recommendedName>
        <fullName evidence="2">LDB19 N-terminal domain-containing protein</fullName>
    </recommendedName>
</protein>
<dbReference type="PANTHER" id="PTHR11188">
    <property type="entry name" value="ARRESTIN DOMAIN CONTAINING PROTEIN"/>
    <property type="match status" value="1"/>
</dbReference>
<dbReference type="Pfam" id="PF13002">
    <property type="entry name" value="LDB19"/>
    <property type="match status" value="1"/>
</dbReference>
<gene>
    <name evidence="3" type="ORF">K470DRAFT_262267</name>
</gene>
<dbReference type="GO" id="GO:0005886">
    <property type="term" value="C:plasma membrane"/>
    <property type="evidence" value="ECO:0007669"/>
    <property type="project" value="TreeGrafter"/>
</dbReference>
<feature type="compositionally biased region" description="Low complexity" evidence="1">
    <location>
        <begin position="274"/>
        <end position="292"/>
    </location>
</feature>
<dbReference type="GO" id="GO:0031625">
    <property type="term" value="F:ubiquitin protein ligase binding"/>
    <property type="evidence" value="ECO:0007669"/>
    <property type="project" value="TreeGrafter"/>
</dbReference>
<feature type="region of interest" description="Disordered" evidence="1">
    <location>
        <begin position="336"/>
        <end position="363"/>
    </location>
</feature>
<dbReference type="PANTHER" id="PTHR11188:SF76">
    <property type="entry name" value="PROTEIN LDB19"/>
    <property type="match status" value="1"/>
</dbReference>
<dbReference type="Proteomes" id="UP000799421">
    <property type="component" value="Unassembled WGS sequence"/>
</dbReference>
<proteinExistence type="predicted"/>
<dbReference type="OrthoDB" id="3832628at2759"/>
<feature type="region of interest" description="Disordered" evidence="1">
    <location>
        <begin position="460"/>
        <end position="493"/>
    </location>
</feature>
<dbReference type="InterPro" id="IPR014752">
    <property type="entry name" value="Arrestin-like_C"/>
</dbReference>
<evidence type="ECO:0000256" key="1">
    <source>
        <dbReference type="SAM" id="MobiDB-lite"/>
    </source>
</evidence>
<feature type="compositionally biased region" description="Basic residues" evidence="1">
    <location>
        <begin position="354"/>
        <end position="363"/>
    </location>
</feature>
<feature type="region of interest" description="Disordered" evidence="1">
    <location>
        <begin position="267"/>
        <end position="308"/>
    </location>
</feature>
<evidence type="ECO:0000313" key="4">
    <source>
        <dbReference type="Proteomes" id="UP000799421"/>
    </source>
</evidence>
<dbReference type="GO" id="GO:0005829">
    <property type="term" value="C:cytosol"/>
    <property type="evidence" value="ECO:0007669"/>
    <property type="project" value="TreeGrafter"/>
</dbReference>
<sequence length="493" mass="55211">MDHFRLPFLRRHSGEQRAQSTGPVKMDMVIESPPVMFLGTPSESTGALMSGRLQLWPKEGAVVMTSIVMFLECTTKTGCPSNTKCKECKTDVRDLYEWNFFYKPHSFEPSEHPCELPFSHLIPGHLPSTTLGSLCSIEYSLHVRARSDNNVESEFRRELEISRALRANGERTYIRVFPPSDLQMHVTLPLAVYQFGEFEMKIIIKNVKEKKDTRWELRKLHWRVEEHEVMSHIGCEKHRVAHESESRAEVGEAAHSSSEAVHRLMEAADSSGETAQTTTHSTAPSTAPDTAQGIPQSSREAVERSRVAAHSSSLRAALTSYTEQMSAVVASVKHSASGLSTPAKPGQSGTATPKRPKSPTTHHRLVGWGEWKEGWKNNHEDEQIELETRISLNPSLHALCDVRSDDGFKLWHVLTLEGFVAEERRSKTKPNKSTPTGLARSMTARFDLIVTKRAGMGIAWNDEAPPTYDNVPESPPVYEGTSTSYREPEDARD</sequence>
<evidence type="ECO:0000313" key="3">
    <source>
        <dbReference type="EMBL" id="KAF2863137.1"/>
    </source>
</evidence>
<dbReference type="EMBL" id="MU005962">
    <property type="protein sequence ID" value="KAF2863137.1"/>
    <property type="molecule type" value="Genomic_DNA"/>
</dbReference>
<organism evidence="3 4">
    <name type="scientific">Piedraia hortae CBS 480.64</name>
    <dbReference type="NCBI Taxonomy" id="1314780"/>
    <lineage>
        <taxon>Eukaryota</taxon>
        <taxon>Fungi</taxon>
        <taxon>Dikarya</taxon>
        <taxon>Ascomycota</taxon>
        <taxon>Pezizomycotina</taxon>
        <taxon>Dothideomycetes</taxon>
        <taxon>Dothideomycetidae</taxon>
        <taxon>Capnodiales</taxon>
        <taxon>Piedraiaceae</taxon>
        <taxon>Piedraia</taxon>
    </lineage>
</organism>
<feature type="domain" description="LDB19 N-terminal" evidence="2">
    <location>
        <begin position="79"/>
        <end position="239"/>
    </location>
</feature>
<name>A0A6A7C7C4_9PEZI</name>
<dbReference type="GO" id="GO:0070086">
    <property type="term" value="P:ubiquitin-dependent endocytosis"/>
    <property type="evidence" value="ECO:0007669"/>
    <property type="project" value="TreeGrafter"/>
</dbReference>